<name>A0ABN3EEB8_9ACTN</name>
<keyword evidence="2" id="KW-1185">Reference proteome</keyword>
<gene>
    <name evidence="1" type="ORF">GCM10009575_025660</name>
</gene>
<evidence type="ECO:0000313" key="1">
    <source>
        <dbReference type="EMBL" id="GAA0926390.1"/>
    </source>
</evidence>
<protein>
    <submittedName>
        <fullName evidence="1">Uncharacterized protein</fullName>
    </submittedName>
</protein>
<proteinExistence type="predicted"/>
<evidence type="ECO:0000313" key="2">
    <source>
        <dbReference type="Proteomes" id="UP001500418"/>
    </source>
</evidence>
<dbReference type="Proteomes" id="UP001500418">
    <property type="component" value="Unassembled WGS sequence"/>
</dbReference>
<comment type="caution">
    <text evidence="1">The sequence shown here is derived from an EMBL/GenBank/DDBJ whole genome shotgun (WGS) entry which is preliminary data.</text>
</comment>
<accession>A0ABN3EEB8</accession>
<reference evidence="1 2" key="1">
    <citation type="journal article" date="2019" name="Int. J. Syst. Evol. Microbiol.">
        <title>The Global Catalogue of Microorganisms (GCM) 10K type strain sequencing project: providing services to taxonomists for standard genome sequencing and annotation.</title>
        <authorList>
            <consortium name="The Broad Institute Genomics Platform"/>
            <consortium name="The Broad Institute Genome Sequencing Center for Infectious Disease"/>
            <person name="Wu L."/>
            <person name="Ma J."/>
        </authorList>
    </citation>
    <scope>NUCLEOTIDE SEQUENCE [LARGE SCALE GENOMIC DNA]</scope>
    <source>
        <strain evidence="1 2">JCM 11444</strain>
    </source>
</reference>
<organism evidence="1 2">
    <name type="scientific">Streptomyces rhizosphaericus</name>
    <dbReference type="NCBI Taxonomy" id="114699"/>
    <lineage>
        <taxon>Bacteria</taxon>
        <taxon>Bacillati</taxon>
        <taxon>Actinomycetota</taxon>
        <taxon>Actinomycetes</taxon>
        <taxon>Kitasatosporales</taxon>
        <taxon>Streptomycetaceae</taxon>
        <taxon>Streptomyces</taxon>
        <taxon>Streptomyces violaceusniger group</taxon>
    </lineage>
</organism>
<sequence length="72" mass="7320">MHGGAVVVEQPGHGQFAAACAAADGIGGFQDGDAETGLAEGDGGGQTVGARSYDVGVCRHFRVPPVRWNQPR</sequence>
<dbReference type="EMBL" id="BAAAID010000013">
    <property type="protein sequence ID" value="GAA0926390.1"/>
    <property type="molecule type" value="Genomic_DNA"/>
</dbReference>